<evidence type="ECO:0000313" key="4">
    <source>
        <dbReference type="EMBL" id="SAL57088.1"/>
    </source>
</evidence>
<keyword evidence="2" id="KW-0732">Signal</keyword>
<reference evidence="4" key="1">
    <citation type="submission" date="2016-01" db="EMBL/GenBank/DDBJ databases">
        <authorList>
            <person name="Peeters C."/>
        </authorList>
    </citation>
    <scope>NUCLEOTIDE SEQUENCE [LARGE SCALE GENOMIC DNA]</scope>
    <source>
        <strain evidence="4">LMG 22937</strain>
    </source>
</reference>
<evidence type="ECO:0000256" key="2">
    <source>
        <dbReference type="SAM" id="SignalP"/>
    </source>
</evidence>
<dbReference type="PANTHER" id="PTHR34512:SF30">
    <property type="entry name" value="OUTER MEMBRANE PROTEIN ASSEMBLY FACTOR BAMB"/>
    <property type="match status" value="1"/>
</dbReference>
<feature type="compositionally biased region" description="Gly residues" evidence="1">
    <location>
        <begin position="62"/>
        <end position="110"/>
    </location>
</feature>
<gene>
    <name evidence="4" type="ORF">AWB67_02608</name>
</gene>
<dbReference type="SMART" id="SM00564">
    <property type="entry name" value="PQQ"/>
    <property type="match status" value="2"/>
</dbReference>
<feature type="signal peptide" evidence="2">
    <location>
        <begin position="1"/>
        <end position="28"/>
    </location>
</feature>
<dbReference type="AlphaFoldDB" id="A0A158IKK2"/>
<dbReference type="EMBL" id="FCOL02000012">
    <property type="protein sequence ID" value="SAL57088.1"/>
    <property type="molecule type" value="Genomic_DNA"/>
</dbReference>
<dbReference type="Gene3D" id="2.130.10.10">
    <property type="entry name" value="YVTN repeat-like/Quinoprotein amine dehydrogenase"/>
    <property type="match status" value="2"/>
</dbReference>
<dbReference type="Pfam" id="PF13360">
    <property type="entry name" value="PQQ_2"/>
    <property type="match status" value="1"/>
</dbReference>
<dbReference type="InterPro" id="IPR002372">
    <property type="entry name" value="PQQ_rpt_dom"/>
</dbReference>
<evidence type="ECO:0000256" key="1">
    <source>
        <dbReference type="SAM" id="MobiDB-lite"/>
    </source>
</evidence>
<evidence type="ECO:0000313" key="5">
    <source>
        <dbReference type="Proteomes" id="UP000054925"/>
    </source>
</evidence>
<dbReference type="InterPro" id="IPR018391">
    <property type="entry name" value="PQQ_b-propeller_rpt"/>
</dbReference>
<comment type="caution">
    <text evidence="4">The sequence shown here is derived from an EMBL/GenBank/DDBJ whole genome shotgun (WGS) entry which is preliminary data.</text>
</comment>
<feature type="chain" id="PRO_5011115458" evidence="2">
    <location>
        <begin position="29"/>
        <end position="616"/>
    </location>
</feature>
<accession>A0A158IKK2</accession>
<feature type="compositionally biased region" description="Low complexity" evidence="1">
    <location>
        <begin position="33"/>
        <end position="61"/>
    </location>
</feature>
<dbReference type="InterPro" id="IPR015943">
    <property type="entry name" value="WD40/YVTN_repeat-like_dom_sf"/>
</dbReference>
<feature type="region of interest" description="Disordered" evidence="1">
    <location>
        <begin position="32"/>
        <end position="112"/>
    </location>
</feature>
<proteinExistence type="predicted"/>
<dbReference type="PANTHER" id="PTHR34512">
    <property type="entry name" value="CELL SURFACE PROTEIN"/>
    <property type="match status" value="1"/>
</dbReference>
<organism evidence="4 5">
    <name type="scientific">Caballeronia terrestris</name>
    <dbReference type="NCBI Taxonomy" id="1226301"/>
    <lineage>
        <taxon>Bacteria</taxon>
        <taxon>Pseudomonadati</taxon>
        <taxon>Pseudomonadota</taxon>
        <taxon>Betaproteobacteria</taxon>
        <taxon>Burkholderiales</taxon>
        <taxon>Burkholderiaceae</taxon>
        <taxon>Caballeronia</taxon>
    </lineage>
</organism>
<protein>
    <submittedName>
        <fullName evidence="4">PQQ enzyme repeat protein</fullName>
    </submittedName>
</protein>
<dbReference type="PROSITE" id="PS51257">
    <property type="entry name" value="PROKAR_LIPOPROTEIN"/>
    <property type="match status" value="1"/>
</dbReference>
<evidence type="ECO:0000259" key="3">
    <source>
        <dbReference type="Pfam" id="PF13360"/>
    </source>
</evidence>
<feature type="domain" description="Pyrrolo-quinoline quinone repeat" evidence="3">
    <location>
        <begin position="177"/>
        <end position="208"/>
    </location>
</feature>
<keyword evidence="5" id="KW-1185">Reference proteome</keyword>
<name>A0A158IKK2_9BURK</name>
<sequence length="616" mass="62139">MLMSRLLCPGRFWGHFCALLFASAVALAGCSGGSSSTPASTTNGGASPASGSGAASEASPASGGGTGAGSGTGTGTGTGSGSGTSGGTNGGTSGGTNGGTSGGTSGGSGGTPVANAADVATYHNDIARTGQHLNETVLAPATVNAASFGKLAVFSVDGPVDAQPLYLAALKIANGTHNVLYVATENASVYALDADTGTVLWRKSTLRAGETTSDNHGCPQITPQIGITATPVIDRSRGPNGAIYVVGMSKDGANAYHQRIHALDLTTGAELFGGPTEITASYPGNGANSVNGRVIFDPGQYAERQSLLLLGGVIYTGWTSHCDIQPYTGWVIAYSADTLAQTSVLNLTPNGSGGAIWMSGAGMASDGTSIYFLDANGTFDPTLNAAEHPALGDYGNGFLKLGPSPSMTVTDYFQASNTIEQSNADEDLGSGGALVLPDLTDANGVTQHLALGAGKNSIIYVVNRDSMGKFDSNADHIYQEIRGQITGPEFGMPAYFNGTVYIGSIGDSLKAFSVANARLSAAPVSRTPTTFGSPGTTPSISANGNANGVVWAVENGTIAVLHAYDAANLATELYNSNQSGSRDQFGQGNKFITPTIANGKVYVGTRNGVGVFGMLR</sequence>
<dbReference type="InterPro" id="IPR011047">
    <property type="entry name" value="Quinoprotein_ADH-like_sf"/>
</dbReference>
<dbReference type="RefSeq" id="WP_374729816.1">
    <property type="nucleotide sequence ID" value="NZ_FCOL02000012.1"/>
</dbReference>
<dbReference type="Proteomes" id="UP000054925">
    <property type="component" value="Unassembled WGS sequence"/>
</dbReference>
<dbReference type="SUPFAM" id="SSF50998">
    <property type="entry name" value="Quinoprotein alcohol dehydrogenase-like"/>
    <property type="match status" value="1"/>
</dbReference>